<dbReference type="STRING" id="146817.SAMN04488502_10370"/>
<dbReference type="SUPFAM" id="SSF51735">
    <property type="entry name" value="NAD(P)-binding Rossmann-fold domains"/>
    <property type="match status" value="1"/>
</dbReference>
<reference evidence="5 6" key="1">
    <citation type="submission" date="2016-10" db="EMBL/GenBank/DDBJ databases">
        <authorList>
            <person name="de Groot N.N."/>
        </authorList>
    </citation>
    <scope>NUCLEOTIDE SEQUENCE [LARGE SCALE GENOMIC DNA]</scope>
    <source>
        <strain evidence="5 6">DSM 1736</strain>
    </source>
</reference>
<accession>A0A1G9RRG2</accession>
<dbReference type="OrthoDB" id="9802008at2"/>
<dbReference type="Pfam" id="PF02153">
    <property type="entry name" value="PDH_N"/>
    <property type="match status" value="1"/>
</dbReference>
<keyword evidence="2" id="KW-0560">Oxidoreductase</keyword>
<dbReference type="InterPro" id="IPR050812">
    <property type="entry name" value="Preph/Arog_dehydrog"/>
</dbReference>
<protein>
    <submittedName>
        <fullName evidence="5">Prephenate dehydrogenase</fullName>
    </submittedName>
</protein>
<proteinExistence type="inferred from homology"/>
<dbReference type="GO" id="GO:0008977">
    <property type="term" value="F:prephenate dehydrogenase (NAD+) activity"/>
    <property type="evidence" value="ECO:0007669"/>
    <property type="project" value="InterPro"/>
</dbReference>
<comment type="similarity">
    <text evidence="1">Belongs to the prephenate/arogenate dehydrogenase family.</text>
</comment>
<dbReference type="Pfam" id="PF20463">
    <property type="entry name" value="PDH_C"/>
    <property type="match status" value="1"/>
</dbReference>
<dbReference type="RefSeq" id="WP_092071386.1">
    <property type="nucleotide sequence ID" value="NZ_FNHB01000003.1"/>
</dbReference>
<dbReference type="InterPro" id="IPR046826">
    <property type="entry name" value="PDH_N"/>
</dbReference>
<evidence type="ECO:0000256" key="3">
    <source>
        <dbReference type="ARBA" id="ARBA00029440"/>
    </source>
</evidence>
<gene>
    <name evidence="5" type="ORF">SAMN04488502_10370</name>
</gene>
<sequence length="298" mass="31250">MKQLNIAIIGLGLIGGSLGLAIKHHYGAQVMVAGVDQDAGTLAYALGSGAVDSAGTDSRTAASQADIVFLCTPVLQIVPVVQNIIPCLKPGTILSDVGSTKQYLYEKISGLLPADIHYVAGHPMAGSEQSGIMAADKDLFRDKCYIIIPETARLASAAEKICSLLSCTGAKITAMELAQHDRCAAVISHAPHVTAAALVHLLGLRPAELGNNLKLAGGGFRDTTRIASSNADMWADICLSNPEAIADSLTHLQGIIGQVIADIRREDRESVHAFFKTAKLRRDSLIQASFCPSAGNAE</sequence>
<dbReference type="InterPro" id="IPR036291">
    <property type="entry name" value="NAD(P)-bd_dom_sf"/>
</dbReference>
<evidence type="ECO:0000313" key="5">
    <source>
        <dbReference type="EMBL" id="SDM25567.1"/>
    </source>
</evidence>
<dbReference type="Proteomes" id="UP000214880">
    <property type="component" value="Unassembled WGS sequence"/>
</dbReference>
<evidence type="ECO:0000256" key="2">
    <source>
        <dbReference type="ARBA" id="ARBA00023002"/>
    </source>
</evidence>
<name>A0A1G9RRG2_9FIRM</name>
<dbReference type="InterPro" id="IPR003099">
    <property type="entry name" value="Prephen_DH"/>
</dbReference>
<organism evidence="5 6">
    <name type="scientific">Dendrosporobacter quercicolus</name>
    <dbReference type="NCBI Taxonomy" id="146817"/>
    <lineage>
        <taxon>Bacteria</taxon>
        <taxon>Bacillati</taxon>
        <taxon>Bacillota</taxon>
        <taxon>Negativicutes</taxon>
        <taxon>Selenomonadales</taxon>
        <taxon>Sporomusaceae</taxon>
        <taxon>Dendrosporobacter</taxon>
    </lineage>
</organism>
<dbReference type="PANTHER" id="PTHR21363:SF0">
    <property type="entry name" value="PREPHENATE DEHYDROGENASE [NADP(+)]"/>
    <property type="match status" value="1"/>
</dbReference>
<dbReference type="Gene3D" id="1.10.3660.10">
    <property type="entry name" value="6-phosphogluconate dehydrogenase C-terminal like domain"/>
    <property type="match status" value="1"/>
</dbReference>
<dbReference type="GO" id="GO:0004665">
    <property type="term" value="F:prephenate dehydrogenase (NADP+) activity"/>
    <property type="evidence" value="ECO:0007669"/>
    <property type="project" value="InterPro"/>
</dbReference>
<dbReference type="FunFam" id="3.40.50.720:FF:000208">
    <property type="entry name" value="Prephenate dehydrogenase"/>
    <property type="match status" value="1"/>
</dbReference>
<dbReference type="EMBL" id="FNHB01000003">
    <property type="protein sequence ID" value="SDM25567.1"/>
    <property type="molecule type" value="Genomic_DNA"/>
</dbReference>
<dbReference type="Gene3D" id="3.40.50.720">
    <property type="entry name" value="NAD(P)-binding Rossmann-like Domain"/>
    <property type="match status" value="1"/>
</dbReference>
<dbReference type="InterPro" id="IPR046825">
    <property type="entry name" value="PDH_C"/>
</dbReference>
<dbReference type="InterPro" id="IPR008927">
    <property type="entry name" value="6-PGluconate_DH-like_C_sf"/>
</dbReference>
<keyword evidence="6" id="KW-1185">Reference proteome</keyword>
<evidence type="ECO:0000256" key="1">
    <source>
        <dbReference type="ARBA" id="ARBA00007964"/>
    </source>
</evidence>
<dbReference type="PROSITE" id="PS51176">
    <property type="entry name" value="PDH_ADH"/>
    <property type="match status" value="1"/>
</dbReference>
<evidence type="ECO:0000259" key="4">
    <source>
        <dbReference type="PROSITE" id="PS51176"/>
    </source>
</evidence>
<evidence type="ECO:0000313" key="6">
    <source>
        <dbReference type="Proteomes" id="UP000214880"/>
    </source>
</evidence>
<dbReference type="AlphaFoldDB" id="A0A1G9RRG2"/>
<dbReference type="GO" id="GO:0070403">
    <property type="term" value="F:NAD+ binding"/>
    <property type="evidence" value="ECO:0007669"/>
    <property type="project" value="InterPro"/>
</dbReference>
<dbReference type="PANTHER" id="PTHR21363">
    <property type="entry name" value="PREPHENATE DEHYDROGENASE"/>
    <property type="match status" value="1"/>
</dbReference>
<dbReference type="GO" id="GO:0006571">
    <property type="term" value="P:tyrosine biosynthetic process"/>
    <property type="evidence" value="ECO:0007669"/>
    <property type="project" value="InterPro"/>
</dbReference>
<comment type="pathway">
    <text evidence="3">Amino-acid biosynthesis.</text>
</comment>
<feature type="domain" description="Prephenate/arogenate dehydrogenase" evidence="4">
    <location>
        <begin position="4"/>
        <end position="293"/>
    </location>
</feature>
<dbReference type="SUPFAM" id="SSF48179">
    <property type="entry name" value="6-phosphogluconate dehydrogenase C-terminal domain-like"/>
    <property type="match status" value="1"/>
</dbReference>